<comment type="caution">
    <text evidence="4">The sequence shown here is derived from an EMBL/GenBank/DDBJ whole genome shotgun (WGS) entry which is preliminary data.</text>
</comment>
<comment type="pathway">
    <text evidence="3">Amino-acid biosynthesis; L-arginine biosynthesis; N(2)-acetyl-L-ornithine from L-glutamate: step 4/4.</text>
</comment>
<dbReference type="EMBL" id="JABXXR010000180">
    <property type="protein sequence ID" value="NVN41767.1"/>
    <property type="molecule type" value="Genomic_DNA"/>
</dbReference>
<dbReference type="SUPFAM" id="SSF53383">
    <property type="entry name" value="PLP-dependent transferases"/>
    <property type="match status" value="1"/>
</dbReference>
<dbReference type="Proteomes" id="UP000585665">
    <property type="component" value="Unassembled WGS sequence"/>
</dbReference>
<evidence type="ECO:0000313" key="5">
    <source>
        <dbReference type="Proteomes" id="UP000585665"/>
    </source>
</evidence>
<keyword evidence="3" id="KW-0055">Arginine biosynthesis</keyword>
<keyword evidence="3 4" id="KW-0808">Transferase</keyword>
<comment type="subcellular location">
    <subcellularLocation>
        <location evidence="3">Cytoplasm</location>
    </subcellularLocation>
</comment>
<reference evidence="4 5" key="1">
    <citation type="submission" date="2020-06" db="EMBL/GenBank/DDBJ databases">
        <title>Description of novel acetic acid bacteria.</title>
        <authorList>
            <person name="Sombolestani A."/>
        </authorList>
    </citation>
    <scope>NUCLEOTIDE SEQUENCE [LARGE SCALE GENOMIC DNA]</scope>
    <source>
        <strain evidence="4 5">LMG 27010</strain>
    </source>
</reference>
<keyword evidence="5" id="KW-1185">Reference proteome</keyword>
<keyword evidence="3" id="KW-0963">Cytoplasm</keyword>
<feature type="modified residue" description="N6-(pyridoxal phosphate)lysine" evidence="3">
    <location>
        <position position="243"/>
    </location>
</feature>
<dbReference type="FunFam" id="3.40.640.10:FF:000004">
    <property type="entry name" value="Acetylornithine aminotransferase"/>
    <property type="match status" value="1"/>
</dbReference>
<dbReference type="GO" id="GO:0030170">
    <property type="term" value="F:pyridoxal phosphate binding"/>
    <property type="evidence" value="ECO:0007669"/>
    <property type="project" value="InterPro"/>
</dbReference>
<proteinExistence type="inferred from homology"/>
<dbReference type="NCBIfam" id="TIGR00707">
    <property type="entry name" value="argD"/>
    <property type="match status" value="1"/>
</dbReference>
<dbReference type="InterPro" id="IPR015424">
    <property type="entry name" value="PyrdxlP-dep_Trfase"/>
</dbReference>
<evidence type="ECO:0000256" key="1">
    <source>
        <dbReference type="ARBA" id="ARBA00022576"/>
    </source>
</evidence>
<dbReference type="PANTHER" id="PTHR11986">
    <property type="entry name" value="AMINOTRANSFERASE CLASS III"/>
    <property type="match status" value="1"/>
</dbReference>
<dbReference type="InterPro" id="IPR015422">
    <property type="entry name" value="PyrdxlP-dep_Trfase_small"/>
</dbReference>
<feature type="binding site" evidence="3">
    <location>
        <position position="272"/>
    </location>
    <ligand>
        <name>pyridoxal 5'-phosphate</name>
        <dbReference type="ChEBI" id="CHEBI:597326"/>
    </ligand>
</feature>
<organism evidence="4 5">
    <name type="scientific">Ameyamaea chiangmaiensis</name>
    <dbReference type="NCBI Taxonomy" id="442969"/>
    <lineage>
        <taxon>Bacteria</taxon>
        <taxon>Pseudomonadati</taxon>
        <taxon>Pseudomonadota</taxon>
        <taxon>Alphaproteobacteria</taxon>
        <taxon>Acetobacterales</taxon>
        <taxon>Acetobacteraceae</taxon>
        <taxon>Ameyamaea</taxon>
    </lineage>
</organism>
<dbReference type="EC" id="2.6.1.11" evidence="3"/>
<dbReference type="Pfam" id="PF00202">
    <property type="entry name" value="Aminotran_3"/>
    <property type="match status" value="1"/>
</dbReference>
<keyword evidence="2 3" id="KW-0663">Pyridoxal phosphate</keyword>
<dbReference type="InterPro" id="IPR005814">
    <property type="entry name" value="Aminotrans_3"/>
</dbReference>
<dbReference type="GO" id="GO:0042802">
    <property type="term" value="F:identical protein binding"/>
    <property type="evidence" value="ECO:0007669"/>
    <property type="project" value="TreeGrafter"/>
</dbReference>
<gene>
    <name evidence="3" type="primary">argD</name>
    <name evidence="4" type="ORF">HUK82_14530</name>
</gene>
<name>A0A850PB60_9PROT</name>
<evidence type="ECO:0000313" key="4">
    <source>
        <dbReference type="EMBL" id="NVN41767.1"/>
    </source>
</evidence>
<dbReference type="RefSeq" id="WP_176614638.1">
    <property type="nucleotide sequence ID" value="NZ_JABXXR010000180.1"/>
</dbReference>
<feature type="binding site" evidence="3">
    <location>
        <begin position="214"/>
        <end position="217"/>
    </location>
    <ligand>
        <name>pyridoxal 5'-phosphate</name>
        <dbReference type="ChEBI" id="CHEBI:597326"/>
    </ligand>
</feature>
<comment type="catalytic activity">
    <reaction evidence="3">
        <text>N(2)-acetyl-L-ornithine + 2-oxoglutarate = N-acetyl-L-glutamate 5-semialdehyde + L-glutamate</text>
        <dbReference type="Rhea" id="RHEA:18049"/>
        <dbReference type="ChEBI" id="CHEBI:16810"/>
        <dbReference type="ChEBI" id="CHEBI:29123"/>
        <dbReference type="ChEBI" id="CHEBI:29985"/>
        <dbReference type="ChEBI" id="CHEBI:57805"/>
        <dbReference type="EC" id="2.6.1.11"/>
    </reaction>
</comment>
<comment type="subunit">
    <text evidence="3">Homodimer.</text>
</comment>
<dbReference type="Gene3D" id="3.40.640.10">
    <property type="entry name" value="Type I PLP-dependent aspartate aminotransferase-like (Major domain)"/>
    <property type="match status" value="1"/>
</dbReference>
<comment type="cofactor">
    <cofactor evidence="3">
        <name>pyridoxal 5'-phosphate</name>
        <dbReference type="ChEBI" id="CHEBI:597326"/>
    </cofactor>
    <text evidence="3">Binds 1 pyridoxal phosphate per subunit.</text>
</comment>
<sequence length="400" mass="41950">MISALMPTFNRADLAFERGEGAWLYAADGRRFLDFGAGIAVNALGHGHPHLVRAIAEQAARVMHVSNLYRIPEAETLAERLVAHSFADSVFFCNSGAEANEGMVKMIRRAQAKSGHPERTRLLCFNGAFHGRTLGMLAATGNPAYLDGFGTPLDGFDHVPFNNMNAVRAAITAETAGIMIEPVQGESGVKPADPRFLQELRAACDEFGLFLGFDEVQTGMGRTGRLFAYEWSGVTPDVMSLAKGIGGGFPFGAILATEAVAVHMTPGSHGSTFGGNPLACAAGNAVMDVLEGEGFLARVQAVSGGLARGLDGLVTRHPTVFSERRGIGFLLGVKCVLPVAAVQAAAAAEGLLCVTAGDNVLRLVPPLVVSEAECDEAVAMLDRAAASLEALATREQEAAL</sequence>
<dbReference type="PIRSF" id="PIRSF000521">
    <property type="entry name" value="Transaminase_4ab_Lys_Orn"/>
    <property type="match status" value="1"/>
</dbReference>
<feature type="binding site" evidence="3">
    <location>
        <position position="132"/>
    </location>
    <ligand>
        <name>N(2)-acetyl-L-ornithine</name>
        <dbReference type="ChEBI" id="CHEBI:57805"/>
    </ligand>
</feature>
<dbReference type="UniPathway" id="UPA00068">
    <property type="reaction ID" value="UER00109"/>
</dbReference>
<dbReference type="GO" id="GO:0005737">
    <property type="term" value="C:cytoplasm"/>
    <property type="evidence" value="ECO:0007669"/>
    <property type="project" value="UniProtKB-SubCell"/>
</dbReference>
<dbReference type="GO" id="GO:0003992">
    <property type="term" value="F:N2-acetyl-L-ornithine:2-oxoglutarate 5-aminotransferase activity"/>
    <property type="evidence" value="ECO:0007669"/>
    <property type="project" value="UniProtKB-UniRule"/>
</dbReference>
<evidence type="ECO:0000256" key="2">
    <source>
        <dbReference type="ARBA" id="ARBA00022898"/>
    </source>
</evidence>
<feature type="binding site" evidence="3">
    <location>
        <position position="129"/>
    </location>
    <ligand>
        <name>pyridoxal 5'-phosphate</name>
        <dbReference type="ChEBI" id="CHEBI:597326"/>
    </ligand>
</feature>
<feature type="binding site" evidence="3">
    <location>
        <begin position="96"/>
        <end position="97"/>
    </location>
    <ligand>
        <name>pyridoxal 5'-phosphate</name>
        <dbReference type="ChEBI" id="CHEBI:597326"/>
    </ligand>
</feature>
<dbReference type="PANTHER" id="PTHR11986:SF113">
    <property type="entry name" value="SUCCINYLORNITHINE TRANSAMINASE"/>
    <property type="match status" value="1"/>
</dbReference>
<dbReference type="InterPro" id="IPR004636">
    <property type="entry name" value="AcOrn/SuccOrn_fam"/>
</dbReference>
<evidence type="ECO:0000256" key="3">
    <source>
        <dbReference type="HAMAP-Rule" id="MF_01107"/>
    </source>
</evidence>
<dbReference type="HAMAP" id="MF_01107">
    <property type="entry name" value="ArgD_aminotrans_3"/>
    <property type="match status" value="1"/>
</dbReference>
<dbReference type="InterPro" id="IPR050103">
    <property type="entry name" value="Class-III_PLP-dep_AT"/>
</dbReference>
<dbReference type="AlphaFoldDB" id="A0A850PB60"/>
<keyword evidence="1 3" id="KW-0032">Aminotransferase</keyword>
<protein>
    <recommendedName>
        <fullName evidence="3">Acetylornithine aminotransferase</fullName>
        <shortName evidence="3">ACOAT</shortName>
        <ecNumber evidence="3">2.6.1.11</ecNumber>
    </recommendedName>
</protein>
<comment type="similarity">
    <text evidence="3">Belongs to the class-III pyridoxal-phosphate-dependent aminotransferase family. ArgD subfamily.</text>
</comment>
<dbReference type="InterPro" id="IPR015421">
    <property type="entry name" value="PyrdxlP-dep_Trfase_major"/>
</dbReference>
<dbReference type="Gene3D" id="3.90.1150.10">
    <property type="entry name" value="Aspartate Aminotransferase, domain 1"/>
    <property type="match status" value="1"/>
</dbReference>
<feature type="binding site" evidence="3">
    <location>
        <position position="271"/>
    </location>
    <ligand>
        <name>N(2)-acetyl-L-ornithine</name>
        <dbReference type="ChEBI" id="CHEBI:57805"/>
    </ligand>
</feature>
<dbReference type="CDD" id="cd00610">
    <property type="entry name" value="OAT_like"/>
    <property type="match status" value="1"/>
</dbReference>
<keyword evidence="3" id="KW-0028">Amino-acid biosynthesis</keyword>
<dbReference type="NCBIfam" id="NF002325">
    <property type="entry name" value="PRK01278.1"/>
    <property type="match status" value="1"/>
</dbReference>
<accession>A0A850PB60</accession>
<dbReference type="GO" id="GO:0006526">
    <property type="term" value="P:L-arginine biosynthetic process"/>
    <property type="evidence" value="ECO:0007669"/>
    <property type="project" value="UniProtKB-UniRule"/>
</dbReference>
<comment type="miscellaneous">
    <text evidence="3">May also have succinyldiaminopimelate aminotransferase activity, thus carrying out the corresponding step in lysine biosynthesis.</text>
</comment>